<accession>A0A1F5GAR4</accession>
<gene>
    <name evidence="1" type="ORF">A3D04_01960</name>
</gene>
<evidence type="ECO:0000313" key="2">
    <source>
        <dbReference type="Proteomes" id="UP000177369"/>
    </source>
</evidence>
<dbReference type="Proteomes" id="UP000177369">
    <property type="component" value="Unassembled WGS sequence"/>
</dbReference>
<protein>
    <recommendedName>
        <fullName evidence="3">Methyltransferase type 11 domain-containing protein</fullName>
    </recommendedName>
</protein>
<proteinExistence type="predicted"/>
<organism evidence="1 2">
    <name type="scientific">Candidatus Curtissbacteria bacterium RIFCSPHIGHO2_02_FULL_40_16b</name>
    <dbReference type="NCBI Taxonomy" id="1797714"/>
    <lineage>
        <taxon>Bacteria</taxon>
        <taxon>Candidatus Curtissiibacteriota</taxon>
    </lineage>
</organism>
<comment type="caution">
    <text evidence="1">The sequence shown here is derived from an EMBL/GenBank/DDBJ whole genome shotgun (WGS) entry which is preliminary data.</text>
</comment>
<dbReference type="InterPro" id="IPR029063">
    <property type="entry name" value="SAM-dependent_MTases_sf"/>
</dbReference>
<dbReference type="AlphaFoldDB" id="A0A1F5GAR4"/>
<name>A0A1F5GAR4_9BACT</name>
<dbReference type="Gene3D" id="3.40.50.150">
    <property type="entry name" value="Vaccinia Virus protein VP39"/>
    <property type="match status" value="1"/>
</dbReference>
<reference evidence="1 2" key="1">
    <citation type="journal article" date="2016" name="Nat. Commun.">
        <title>Thousands of microbial genomes shed light on interconnected biogeochemical processes in an aquifer system.</title>
        <authorList>
            <person name="Anantharaman K."/>
            <person name="Brown C.T."/>
            <person name="Hug L.A."/>
            <person name="Sharon I."/>
            <person name="Castelle C.J."/>
            <person name="Probst A.J."/>
            <person name="Thomas B.C."/>
            <person name="Singh A."/>
            <person name="Wilkins M.J."/>
            <person name="Karaoz U."/>
            <person name="Brodie E.L."/>
            <person name="Williams K.H."/>
            <person name="Hubbard S.S."/>
            <person name="Banfield J.F."/>
        </authorList>
    </citation>
    <scope>NUCLEOTIDE SEQUENCE [LARGE SCALE GENOMIC DNA]</scope>
</reference>
<dbReference type="SUPFAM" id="SSF53335">
    <property type="entry name" value="S-adenosyl-L-methionine-dependent methyltransferases"/>
    <property type="match status" value="1"/>
</dbReference>
<sequence length="194" mass="22436">MSKERFTDWARIKPENYRPKVENGVIVEIGPGIVNAPKISETLLRRIKYGAVYIGIDYFADELHRDSFDVGELVVGDLIDLPISSGLVEQIWMMNVFSDGDHKRRSVQYTDSQLYEHFFNELARVLKTDGTVIICDYYGDTVPIGWLRTKDYSRFGFKMRSYSRGTAYQFIEKHGITPQVSDDDPFFITLTKVR</sequence>
<evidence type="ECO:0008006" key="3">
    <source>
        <dbReference type="Google" id="ProtNLM"/>
    </source>
</evidence>
<dbReference type="EMBL" id="MFBD01000016">
    <property type="protein sequence ID" value="OGD88940.1"/>
    <property type="molecule type" value="Genomic_DNA"/>
</dbReference>
<evidence type="ECO:0000313" key="1">
    <source>
        <dbReference type="EMBL" id="OGD88940.1"/>
    </source>
</evidence>